<comment type="caution">
    <text evidence="2">The sequence shown here is derived from an EMBL/GenBank/DDBJ whole genome shotgun (WGS) entry which is preliminary data.</text>
</comment>
<accession>A0A395JLQ4</accession>
<gene>
    <name evidence="2" type="ORF">DFR28_102775</name>
</gene>
<keyword evidence="1" id="KW-1133">Transmembrane helix</keyword>
<reference evidence="2 3" key="1">
    <citation type="submission" date="2018-06" db="EMBL/GenBank/DDBJ databases">
        <title>Genomic Encyclopedia of Type Strains, Phase IV (KMG-IV): sequencing the most valuable type-strain genomes for metagenomic binning, comparative biology and taxonomic classification.</title>
        <authorList>
            <person name="Goeker M."/>
        </authorList>
    </citation>
    <scope>NUCLEOTIDE SEQUENCE [LARGE SCALE GENOMIC DNA]</scope>
    <source>
        <strain evidence="2 3">DSM 24032</strain>
    </source>
</reference>
<feature type="transmembrane region" description="Helical" evidence="1">
    <location>
        <begin position="12"/>
        <end position="33"/>
    </location>
</feature>
<feature type="transmembrane region" description="Helical" evidence="1">
    <location>
        <begin position="45"/>
        <end position="64"/>
    </location>
</feature>
<keyword evidence="3" id="KW-1185">Reference proteome</keyword>
<dbReference type="EMBL" id="QNRT01000002">
    <property type="protein sequence ID" value="RBP51355.1"/>
    <property type="molecule type" value="Genomic_DNA"/>
</dbReference>
<sequence length="136" mass="14877">MFDRLSALQRSLVAAFAGFLFYGAWAFAINFAYGQASALKAAAVQGSYSFVLTLSMTLVLEAIFKFMSHFFNQRWLIDWTTVLAGCALVFSGSWIVNVMAGTPEIFKTVILGYVVGGFYCAVYVRGLARASKGAHE</sequence>
<keyword evidence="1" id="KW-0812">Transmembrane</keyword>
<feature type="transmembrane region" description="Helical" evidence="1">
    <location>
        <begin position="76"/>
        <end position="99"/>
    </location>
</feature>
<feature type="transmembrane region" description="Helical" evidence="1">
    <location>
        <begin position="105"/>
        <end position="124"/>
    </location>
</feature>
<dbReference type="InParanoid" id="A0A395JLQ4"/>
<evidence type="ECO:0000256" key="1">
    <source>
        <dbReference type="SAM" id="Phobius"/>
    </source>
</evidence>
<evidence type="ECO:0000313" key="3">
    <source>
        <dbReference type="Proteomes" id="UP000253083"/>
    </source>
</evidence>
<dbReference type="RefSeq" id="WP_113954128.1">
    <property type="nucleotide sequence ID" value="NZ_QNRT01000002.1"/>
</dbReference>
<proteinExistence type="predicted"/>
<protein>
    <submittedName>
        <fullName evidence="2">Uncharacterized protein</fullName>
    </submittedName>
</protein>
<dbReference type="Proteomes" id="UP000253083">
    <property type="component" value="Unassembled WGS sequence"/>
</dbReference>
<organism evidence="2 3">
    <name type="scientific">Arenicella xantha</name>
    <dbReference type="NCBI Taxonomy" id="644221"/>
    <lineage>
        <taxon>Bacteria</taxon>
        <taxon>Pseudomonadati</taxon>
        <taxon>Pseudomonadota</taxon>
        <taxon>Gammaproteobacteria</taxon>
        <taxon>Arenicellales</taxon>
        <taxon>Arenicellaceae</taxon>
        <taxon>Arenicella</taxon>
    </lineage>
</organism>
<dbReference type="AlphaFoldDB" id="A0A395JLQ4"/>
<keyword evidence="1" id="KW-0472">Membrane</keyword>
<evidence type="ECO:0000313" key="2">
    <source>
        <dbReference type="EMBL" id="RBP51355.1"/>
    </source>
</evidence>
<name>A0A395JLQ4_9GAMM</name>
<dbReference type="OrthoDB" id="6689279at2"/>